<dbReference type="HOGENOM" id="CLU_015337_0_0_1"/>
<dbReference type="AlphaFoldDB" id="K3X178"/>
<reference evidence="3" key="1">
    <citation type="journal article" date="2010" name="Genome Biol.">
        <title>Genome sequence of the necrotrophic plant pathogen Pythium ultimum reveals original pathogenicity mechanisms and effector repertoire.</title>
        <authorList>
            <person name="Levesque C.A."/>
            <person name="Brouwer H."/>
            <person name="Cano L."/>
            <person name="Hamilton J.P."/>
            <person name="Holt C."/>
            <person name="Huitema E."/>
            <person name="Raffaele S."/>
            <person name="Robideau G.P."/>
            <person name="Thines M."/>
            <person name="Win J."/>
            <person name="Zerillo M.M."/>
            <person name="Beakes G.W."/>
            <person name="Boore J.L."/>
            <person name="Busam D."/>
            <person name="Dumas B."/>
            <person name="Ferriera S."/>
            <person name="Fuerstenberg S.I."/>
            <person name="Gachon C.M."/>
            <person name="Gaulin E."/>
            <person name="Govers F."/>
            <person name="Grenville-Briggs L."/>
            <person name="Horner N."/>
            <person name="Hostetler J."/>
            <person name="Jiang R.H."/>
            <person name="Johnson J."/>
            <person name="Krajaejun T."/>
            <person name="Lin H."/>
            <person name="Meijer H.J."/>
            <person name="Moore B."/>
            <person name="Morris P."/>
            <person name="Phuntmart V."/>
            <person name="Puiu D."/>
            <person name="Shetty J."/>
            <person name="Stajich J.E."/>
            <person name="Tripathy S."/>
            <person name="Wawra S."/>
            <person name="van West P."/>
            <person name="Whitty B.R."/>
            <person name="Coutinho P.M."/>
            <person name="Henrissat B."/>
            <person name="Martin F."/>
            <person name="Thomas P.D."/>
            <person name="Tyler B.M."/>
            <person name="De Vries R.P."/>
            <person name="Kamoun S."/>
            <person name="Yandell M."/>
            <person name="Tisserat N."/>
            <person name="Buell C.R."/>
        </authorList>
    </citation>
    <scope>NUCLEOTIDE SEQUENCE</scope>
    <source>
        <strain evidence="3">DAOM:BR144</strain>
    </source>
</reference>
<dbReference type="EnsemblProtists" id="PYU1_T010977">
    <property type="protein sequence ID" value="PYU1_T010977"/>
    <property type="gene ID" value="PYU1_G010954"/>
</dbReference>
<dbReference type="Proteomes" id="UP000019132">
    <property type="component" value="Unassembled WGS sequence"/>
</dbReference>
<reference evidence="3" key="2">
    <citation type="submission" date="2010-04" db="EMBL/GenBank/DDBJ databases">
        <authorList>
            <person name="Buell R."/>
            <person name="Hamilton J."/>
            <person name="Hostetler J."/>
        </authorList>
    </citation>
    <scope>NUCLEOTIDE SEQUENCE [LARGE SCALE GENOMIC DNA]</scope>
    <source>
        <strain evidence="3">DAOM:BR144</strain>
    </source>
</reference>
<evidence type="ECO:0000313" key="2">
    <source>
        <dbReference type="EnsemblProtists" id="PYU1_T010977"/>
    </source>
</evidence>
<dbReference type="InParanoid" id="K3X178"/>
<evidence type="ECO:0000313" key="3">
    <source>
        <dbReference type="Proteomes" id="UP000019132"/>
    </source>
</evidence>
<proteinExistence type="predicted"/>
<dbReference type="eggNOG" id="ENOG502RZTJ">
    <property type="taxonomic scope" value="Eukaryota"/>
</dbReference>
<sequence>MKSAVQAHQSEIQDLVHINAKTLDAFEDDSAASPRPNNTNTNTTETETHASEKSTIQCFSNAFHDQLYTTTLNSHSREILDHTRLMLLSRNAAETDREINQRLQNHPSDVIISSLKSLFASFRQELDAVTLSGFHELFQNSSTAAGDDNQMDALSSLSFVDIESSAFPWVRLPDQAAFEALNIVITRIRKVLRSVADKDELAQQLLHDVMEQGWQDLAAQVRSLQNQSTALQFELQHFVHATWSHLNHSTETLRNSLQLVESETMASISDLNQKWERRIKIILSSTLELSQSIYNQLQSLTSMGGVQFERSRRDHYREVPLETLAGSEEHAGKQTAYLLHQRDHLHLRSENNTALNVLTVGSTKVDLEALRDRFVVVGAAIEYLVAWADMGWGVLKVLKLVVLLWANSYSDLPVVDARGISTIQTLNDAWTMFRCQHDLTSVCYFLVMQADALAQLGVEYLLWIVLGVIGTSFLVLWKHDYLRVCSAENSHSNLMQAPSKALASSRMTAFQSLAYSLFPTDAFVSNPVDIIQNHRSFMDEYMRTESVRMSNEVVRAWRNQTTVWQKLQDQQDTLGILTRTFVNCSAPEANTTTGNSLFGSCSTGSQFQGNSSSLHQFPTMALSATAAFPDESFAHCFPEQPSLLQVQLLSRNHACAAERSVYLTVASWWLFCVVWSGNRFLAQMLVKACGMHWWRYLSANRLELIGFCCERGSIESPETVPRAVKNHLNN</sequence>
<dbReference type="VEuPathDB" id="FungiDB:PYU1_G010954"/>
<accession>K3X178</accession>
<name>K3X178_GLOUD</name>
<evidence type="ECO:0000256" key="1">
    <source>
        <dbReference type="SAM" id="MobiDB-lite"/>
    </source>
</evidence>
<protein>
    <submittedName>
        <fullName evidence="2">Uncharacterized protein</fullName>
    </submittedName>
</protein>
<reference evidence="2" key="3">
    <citation type="submission" date="2015-02" db="UniProtKB">
        <authorList>
            <consortium name="EnsemblProtists"/>
        </authorList>
    </citation>
    <scope>IDENTIFICATION</scope>
    <source>
        <strain evidence="2">DAOM BR144</strain>
    </source>
</reference>
<organism evidence="2 3">
    <name type="scientific">Globisporangium ultimum (strain ATCC 200006 / CBS 805.95 / DAOM BR144)</name>
    <name type="common">Pythium ultimum</name>
    <dbReference type="NCBI Taxonomy" id="431595"/>
    <lineage>
        <taxon>Eukaryota</taxon>
        <taxon>Sar</taxon>
        <taxon>Stramenopiles</taxon>
        <taxon>Oomycota</taxon>
        <taxon>Peronosporomycetes</taxon>
        <taxon>Pythiales</taxon>
        <taxon>Pythiaceae</taxon>
        <taxon>Globisporangium</taxon>
    </lineage>
</organism>
<dbReference type="EMBL" id="GL376590">
    <property type="status" value="NOT_ANNOTATED_CDS"/>
    <property type="molecule type" value="Genomic_DNA"/>
</dbReference>
<feature type="region of interest" description="Disordered" evidence="1">
    <location>
        <begin position="26"/>
        <end position="51"/>
    </location>
</feature>
<keyword evidence="3" id="KW-1185">Reference proteome</keyword>